<reference evidence="8" key="1">
    <citation type="journal article" date="2019" name="Int. J. Syst. Evol. Microbiol.">
        <title>The Global Catalogue of Microorganisms (GCM) 10K type strain sequencing project: providing services to taxonomists for standard genome sequencing and annotation.</title>
        <authorList>
            <consortium name="The Broad Institute Genomics Platform"/>
            <consortium name="The Broad Institute Genome Sequencing Center for Infectious Disease"/>
            <person name="Wu L."/>
            <person name="Ma J."/>
        </authorList>
    </citation>
    <scope>NUCLEOTIDE SEQUENCE [LARGE SCALE GENOMIC DNA]</scope>
    <source>
        <strain evidence="8">CGMCC 1.12478</strain>
    </source>
</reference>
<keyword evidence="2 6" id="KW-0554">One-carbon metabolism</keyword>
<keyword evidence="5 6" id="KW-0067">ATP-binding</keyword>
<dbReference type="RefSeq" id="WP_188483718.1">
    <property type="nucleotide sequence ID" value="NZ_BMFC01000014.1"/>
</dbReference>
<dbReference type="Proteomes" id="UP000645462">
    <property type="component" value="Unassembled WGS sequence"/>
</dbReference>
<comment type="caution">
    <text evidence="7">The sequence shown here is derived from an EMBL/GenBank/DDBJ whole genome shotgun (WGS) entry which is preliminary data.</text>
</comment>
<evidence type="ECO:0000313" key="8">
    <source>
        <dbReference type="Proteomes" id="UP000645462"/>
    </source>
</evidence>
<dbReference type="Gene3D" id="3.10.410.10">
    <property type="entry name" value="Formyltetrahydrofolate synthetase, domain 3"/>
    <property type="match status" value="1"/>
</dbReference>
<keyword evidence="8" id="KW-1185">Reference proteome</keyword>
<gene>
    <name evidence="6 7" type="primary">fhs</name>
    <name evidence="7" type="ORF">GCM10011363_38410</name>
</gene>
<comment type="catalytic activity">
    <reaction evidence="6">
        <text>(6S)-5,6,7,8-tetrahydrofolate + formate + ATP = (6R)-10-formyltetrahydrofolate + ADP + phosphate</text>
        <dbReference type="Rhea" id="RHEA:20221"/>
        <dbReference type="ChEBI" id="CHEBI:15740"/>
        <dbReference type="ChEBI" id="CHEBI:30616"/>
        <dbReference type="ChEBI" id="CHEBI:43474"/>
        <dbReference type="ChEBI" id="CHEBI:57453"/>
        <dbReference type="ChEBI" id="CHEBI:195366"/>
        <dbReference type="ChEBI" id="CHEBI:456216"/>
        <dbReference type="EC" id="6.3.4.3"/>
    </reaction>
</comment>
<dbReference type="InterPro" id="IPR027417">
    <property type="entry name" value="P-loop_NTPase"/>
</dbReference>
<protein>
    <recommendedName>
        <fullName evidence="6">Formate--tetrahydrofolate ligase</fullName>
        <ecNumber evidence="6">6.3.4.3</ecNumber>
    </recommendedName>
    <alternativeName>
        <fullName evidence="6">Formyltetrahydrofolate synthetase</fullName>
        <shortName evidence="6">FHS</shortName>
        <shortName evidence="6">FTHFS</shortName>
    </alternativeName>
</protein>
<sequence length="558" mass="59903">MSYKSDIEIAREAQKRPIMEIGEKIGIGSEDLLPYGHDKAKVSQSFINSVQDRPNGKLILVTAINPTPAGEGKTTTTVGLGDGLNHIGKKAMVCIREASLGPNFGMKGGAAGGGYSQVVPMEDMNLHFTGDFHAITSAHSLLSAMLDNHIYWGNELDIDTRRVVWRRVVDMNDRALRQITCSLGGVANGFPREAGYDITVASEVMAILCLAKDLKDLEKRLGDMIVAYKRDRSPVFCRDIKAEGAMTVLLKDAMQPNLVQTLENNPAFVHGGPFANIAHGCNSVIATTTALKLADYVVTEAGFGADLGAEKFMNIKCRKAGIAPSVVVCVATVRAMKMNGGIAKADLGIENVDAVKAGCPNLGRHIENLKSFGVPVVVAINHFVTDTEAEVQAIKDFVAGHDAEAVLSRHWELGSKGSADLARKVAEVAEAGLANFAPIYPDEMSLADKVQTIAKNIYRADQAVMDQKILDQLKIWEDQGYGHLPVCMAKTQYSFSTDPNQRGAPTGFSVPVREVRLSAGAGFVVVVCGEIMTMPGLPRVPSAESIHLNDAGQIEGLF</sequence>
<name>A0ABQ1L5J9_9RHOB</name>
<dbReference type="CDD" id="cd00477">
    <property type="entry name" value="FTHFS"/>
    <property type="match status" value="1"/>
</dbReference>
<keyword evidence="4 6" id="KW-0547">Nucleotide-binding</keyword>
<dbReference type="GO" id="GO:0016874">
    <property type="term" value="F:ligase activity"/>
    <property type="evidence" value="ECO:0007669"/>
    <property type="project" value="UniProtKB-KW"/>
</dbReference>
<dbReference type="Gene3D" id="3.30.1510.10">
    <property type="entry name" value="Domain 2, N(10)-formyltetrahydrofolate synthetase"/>
    <property type="match status" value="1"/>
</dbReference>
<evidence type="ECO:0000256" key="6">
    <source>
        <dbReference type="HAMAP-Rule" id="MF_01543"/>
    </source>
</evidence>
<dbReference type="EMBL" id="BMFC01000014">
    <property type="protein sequence ID" value="GGC18118.1"/>
    <property type="molecule type" value="Genomic_DNA"/>
</dbReference>
<dbReference type="InterPro" id="IPR000559">
    <property type="entry name" value="Formate_THF_ligase"/>
</dbReference>
<comment type="pathway">
    <text evidence="1 6">One-carbon metabolism; tetrahydrofolate interconversion.</text>
</comment>
<evidence type="ECO:0000256" key="4">
    <source>
        <dbReference type="ARBA" id="ARBA00022741"/>
    </source>
</evidence>
<dbReference type="InterPro" id="IPR020628">
    <property type="entry name" value="Formate_THF_ligase_CS"/>
</dbReference>
<dbReference type="SUPFAM" id="SSF52540">
    <property type="entry name" value="P-loop containing nucleoside triphosphate hydrolases"/>
    <property type="match status" value="1"/>
</dbReference>
<evidence type="ECO:0000256" key="3">
    <source>
        <dbReference type="ARBA" id="ARBA00022598"/>
    </source>
</evidence>
<keyword evidence="3 6" id="KW-0436">Ligase</keyword>
<accession>A0ABQ1L5J9</accession>
<dbReference type="Pfam" id="PF01268">
    <property type="entry name" value="FTHFS"/>
    <property type="match status" value="1"/>
</dbReference>
<dbReference type="HAMAP" id="MF_01543">
    <property type="entry name" value="FTHFS"/>
    <property type="match status" value="1"/>
</dbReference>
<evidence type="ECO:0000256" key="5">
    <source>
        <dbReference type="ARBA" id="ARBA00022840"/>
    </source>
</evidence>
<dbReference type="PROSITE" id="PS00722">
    <property type="entry name" value="FTHFS_2"/>
    <property type="match status" value="1"/>
</dbReference>
<evidence type="ECO:0000313" key="7">
    <source>
        <dbReference type="EMBL" id="GGC18118.1"/>
    </source>
</evidence>
<feature type="binding site" evidence="6">
    <location>
        <begin position="67"/>
        <end position="74"/>
    </location>
    <ligand>
        <name>ATP</name>
        <dbReference type="ChEBI" id="CHEBI:30616"/>
    </ligand>
</feature>
<dbReference type="EC" id="6.3.4.3" evidence="6"/>
<organism evidence="7 8">
    <name type="scientific">Marivita lacus</name>
    <dbReference type="NCBI Taxonomy" id="1323742"/>
    <lineage>
        <taxon>Bacteria</taxon>
        <taxon>Pseudomonadati</taxon>
        <taxon>Pseudomonadota</taxon>
        <taxon>Alphaproteobacteria</taxon>
        <taxon>Rhodobacterales</taxon>
        <taxon>Roseobacteraceae</taxon>
        <taxon>Marivita</taxon>
    </lineage>
</organism>
<dbReference type="NCBIfam" id="NF010030">
    <property type="entry name" value="PRK13505.1"/>
    <property type="match status" value="1"/>
</dbReference>
<comment type="similarity">
    <text evidence="6">Belongs to the formate--tetrahydrofolate ligase family.</text>
</comment>
<evidence type="ECO:0000256" key="2">
    <source>
        <dbReference type="ARBA" id="ARBA00022563"/>
    </source>
</evidence>
<dbReference type="Gene3D" id="3.40.50.300">
    <property type="entry name" value="P-loop containing nucleotide triphosphate hydrolases"/>
    <property type="match status" value="1"/>
</dbReference>
<proteinExistence type="inferred from homology"/>
<evidence type="ECO:0000256" key="1">
    <source>
        <dbReference type="ARBA" id="ARBA00004777"/>
    </source>
</evidence>
<dbReference type="PROSITE" id="PS00721">
    <property type="entry name" value="FTHFS_1"/>
    <property type="match status" value="1"/>
</dbReference>